<sequence length="193" mass="21710">MGSSLVSGLALFLFVAGVLTYTVILYNGLVRLRNENDRAWANIDVLLKQRHDEVPNLVETVKGYMQHEQQTLLAVTQARAASMNAASISQKAVADLQLVSALRGLFAVAENYPQLKANENFLKLQNRISELEERIADRREFFNDDINTYNTRIGQIPDVFVASMMGLKPRDMFKVSDDDRRQVEVSFQKATGA</sequence>
<evidence type="ECO:0000256" key="4">
    <source>
        <dbReference type="ARBA" id="ARBA00022989"/>
    </source>
</evidence>
<dbReference type="OrthoDB" id="9804152at2"/>
<dbReference type="PANTHER" id="PTHR34478">
    <property type="entry name" value="PROTEIN LEMA"/>
    <property type="match status" value="1"/>
</dbReference>
<name>A0A2U3LCW0_9BACT</name>
<keyword evidence="4" id="KW-1133">Transmembrane helix</keyword>
<comment type="similarity">
    <text evidence="2">Belongs to the LemA family.</text>
</comment>
<reference evidence="7" key="1">
    <citation type="submission" date="2018-02" db="EMBL/GenBank/DDBJ databases">
        <authorList>
            <person name="Hausmann B."/>
        </authorList>
    </citation>
    <scope>NUCLEOTIDE SEQUENCE [LARGE SCALE GENOMIC DNA]</scope>
    <source>
        <strain evidence="7">Peat soil MAG SbA1</strain>
    </source>
</reference>
<proteinExistence type="inferred from homology"/>
<dbReference type="Gene3D" id="1.20.1440.20">
    <property type="entry name" value="LemA-like domain"/>
    <property type="match status" value="1"/>
</dbReference>
<protein>
    <submittedName>
        <fullName evidence="6">Conserved LemA domain protein</fullName>
    </submittedName>
</protein>
<accession>A0A2U3LCW0</accession>
<keyword evidence="5" id="KW-0472">Membrane</keyword>
<dbReference type="InterPro" id="IPR023353">
    <property type="entry name" value="LemA-like_dom_sf"/>
</dbReference>
<dbReference type="PANTHER" id="PTHR34478:SF1">
    <property type="entry name" value="PROTEIN LEMA"/>
    <property type="match status" value="1"/>
</dbReference>
<dbReference type="AlphaFoldDB" id="A0A2U3LCW0"/>
<dbReference type="Proteomes" id="UP000238701">
    <property type="component" value="Unassembled WGS sequence"/>
</dbReference>
<evidence type="ECO:0000256" key="3">
    <source>
        <dbReference type="ARBA" id="ARBA00022692"/>
    </source>
</evidence>
<dbReference type="SUPFAM" id="SSF140478">
    <property type="entry name" value="LemA-like"/>
    <property type="match status" value="1"/>
</dbReference>
<evidence type="ECO:0000313" key="6">
    <source>
        <dbReference type="EMBL" id="SPF49670.1"/>
    </source>
</evidence>
<keyword evidence="3" id="KW-0812">Transmembrane</keyword>
<evidence type="ECO:0000256" key="5">
    <source>
        <dbReference type="ARBA" id="ARBA00023136"/>
    </source>
</evidence>
<dbReference type="GO" id="GO:0016020">
    <property type="term" value="C:membrane"/>
    <property type="evidence" value="ECO:0007669"/>
    <property type="project" value="UniProtKB-SubCell"/>
</dbReference>
<evidence type="ECO:0000256" key="1">
    <source>
        <dbReference type="ARBA" id="ARBA00004167"/>
    </source>
</evidence>
<evidence type="ECO:0000313" key="7">
    <source>
        <dbReference type="Proteomes" id="UP000238701"/>
    </source>
</evidence>
<dbReference type="EMBL" id="OMOD01000191">
    <property type="protein sequence ID" value="SPF49670.1"/>
    <property type="molecule type" value="Genomic_DNA"/>
</dbReference>
<dbReference type="InterPro" id="IPR007156">
    <property type="entry name" value="MamQ_LemA"/>
</dbReference>
<dbReference type="Pfam" id="PF04011">
    <property type="entry name" value="LemA"/>
    <property type="match status" value="1"/>
</dbReference>
<gene>
    <name evidence="6" type="ORF">SBA1_920001</name>
</gene>
<organism evidence="6 7">
    <name type="scientific">Candidatus Sulfotelmatobacter kueseliae</name>
    <dbReference type="NCBI Taxonomy" id="2042962"/>
    <lineage>
        <taxon>Bacteria</taxon>
        <taxon>Pseudomonadati</taxon>
        <taxon>Acidobacteriota</taxon>
        <taxon>Terriglobia</taxon>
        <taxon>Terriglobales</taxon>
        <taxon>Candidatus Korobacteraceae</taxon>
        <taxon>Candidatus Sulfotelmatobacter</taxon>
    </lineage>
</organism>
<evidence type="ECO:0000256" key="2">
    <source>
        <dbReference type="ARBA" id="ARBA00008854"/>
    </source>
</evidence>
<comment type="subcellular location">
    <subcellularLocation>
        <location evidence="1">Membrane</location>
        <topology evidence="1">Single-pass membrane protein</topology>
    </subcellularLocation>
</comment>